<dbReference type="PANTHER" id="PTHR14577:SF0">
    <property type="entry name" value="NUCLEOLAR PROTEIN 12"/>
    <property type="match status" value="1"/>
</dbReference>
<dbReference type="EMBL" id="KB097783">
    <property type="protein sequence ID" value="ESN90029.1"/>
    <property type="molecule type" value="Genomic_DNA"/>
</dbReference>
<evidence type="ECO:0000256" key="3">
    <source>
        <dbReference type="ARBA" id="ARBA00015520"/>
    </source>
</evidence>
<feature type="compositionally biased region" description="Low complexity" evidence="7">
    <location>
        <begin position="151"/>
        <end position="160"/>
    </location>
</feature>
<dbReference type="InterPro" id="IPR019186">
    <property type="entry name" value="Nucleolar_protein_12"/>
</dbReference>
<dbReference type="KEGG" id="hro:HELRODRAFT_182935"/>
<organism evidence="9 10">
    <name type="scientific">Helobdella robusta</name>
    <name type="common">Californian leech</name>
    <dbReference type="NCBI Taxonomy" id="6412"/>
    <lineage>
        <taxon>Eukaryota</taxon>
        <taxon>Metazoa</taxon>
        <taxon>Spiralia</taxon>
        <taxon>Lophotrochozoa</taxon>
        <taxon>Annelida</taxon>
        <taxon>Clitellata</taxon>
        <taxon>Hirudinea</taxon>
        <taxon>Rhynchobdellida</taxon>
        <taxon>Glossiphoniidae</taxon>
        <taxon>Helobdella</taxon>
    </lineage>
</organism>
<accession>T1FIX9</accession>
<feature type="compositionally biased region" description="Basic residues" evidence="7">
    <location>
        <begin position="161"/>
        <end position="172"/>
    </location>
</feature>
<dbReference type="EMBL" id="AMQM01008475">
    <property type="status" value="NOT_ANNOTATED_CDS"/>
    <property type="molecule type" value="Genomic_DNA"/>
</dbReference>
<reference evidence="8 10" key="2">
    <citation type="journal article" date="2013" name="Nature">
        <title>Insights into bilaterian evolution from three spiralian genomes.</title>
        <authorList>
            <person name="Simakov O."/>
            <person name="Marletaz F."/>
            <person name="Cho S.J."/>
            <person name="Edsinger-Gonzales E."/>
            <person name="Havlak P."/>
            <person name="Hellsten U."/>
            <person name="Kuo D.H."/>
            <person name="Larsson T."/>
            <person name="Lv J."/>
            <person name="Arendt D."/>
            <person name="Savage R."/>
            <person name="Osoegawa K."/>
            <person name="de Jong P."/>
            <person name="Grimwood J."/>
            <person name="Chapman J.A."/>
            <person name="Shapiro H."/>
            <person name="Aerts A."/>
            <person name="Otillar R.P."/>
            <person name="Terry A.Y."/>
            <person name="Boore J.L."/>
            <person name="Grigoriev I.V."/>
            <person name="Lindberg D.R."/>
            <person name="Seaver E.C."/>
            <person name="Weisblat D.A."/>
            <person name="Putnam N.H."/>
            <person name="Rokhsar D.S."/>
        </authorList>
    </citation>
    <scope>NUCLEOTIDE SEQUENCE</scope>
</reference>
<evidence type="ECO:0000313" key="9">
    <source>
        <dbReference type="EnsemblMetazoa" id="HelroP182935"/>
    </source>
</evidence>
<feature type="region of interest" description="Disordered" evidence="7">
    <location>
        <begin position="125"/>
        <end position="189"/>
    </location>
</feature>
<feature type="coiled-coil region" evidence="6">
    <location>
        <begin position="35"/>
        <end position="63"/>
    </location>
</feature>
<comment type="similarity">
    <text evidence="2">Belongs to the RRP17 family.</text>
</comment>
<evidence type="ECO:0000313" key="10">
    <source>
        <dbReference type="Proteomes" id="UP000015101"/>
    </source>
</evidence>
<comment type="subcellular location">
    <subcellularLocation>
        <location evidence="1">Nucleus</location>
        <location evidence="1">Nucleolus</location>
    </subcellularLocation>
</comment>
<reference evidence="10" key="1">
    <citation type="submission" date="2012-12" db="EMBL/GenBank/DDBJ databases">
        <authorList>
            <person name="Hellsten U."/>
            <person name="Grimwood J."/>
            <person name="Chapman J.A."/>
            <person name="Shapiro H."/>
            <person name="Aerts A."/>
            <person name="Otillar R.P."/>
            <person name="Terry A.Y."/>
            <person name="Boore J.L."/>
            <person name="Simakov O."/>
            <person name="Marletaz F."/>
            <person name="Cho S.-J."/>
            <person name="Edsinger-Gonzales E."/>
            <person name="Havlak P."/>
            <person name="Kuo D.-H."/>
            <person name="Larsson T."/>
            <person name="Lv J."/>
            <person name="Arendt D."/>
            <person name="Savage R."/>
            <person name="Osoegawa K."/>
            <person name="de Jong P."/>
            <person name="Lindberg D.R."/>
            <person name="Seaver E.C."/>
            <person name="Weisblat D.A."/>
            <person name="Putnam N.H."/>
            <person name="Grigoriev I.V."/>
            <person name="Rokhsar D.S."/>
        </authorList>
    </citation>
    <scope>NUCLEOTIDE SEQUENCE</scope>
</reference>
<dbReference type="GeneID" id="20208778"/>
<dbReference type="RefSeq" id="XP_009031897.1">
    <property type="nucleotide sequence ID" value="XM_009033649.1"/>
</dbReference>
<dbReference type="OMA" id="KNHTVIV"/>
<dbReference type="PANTHER" id="PTHR14577">
    <property type="entry name" value="NUCLEOLAR PROTEIN 12"/>
    <property type="match status" value="1"/>
</dbReference>
<evidence type="ECO:0000256" key="4">
    <source>
        <dbReference type="ARBA" id="ARBA00023054"/>
    </source>
</evidence>
<gene>
    <name evidence="9" type="primary">20208778</name>
    <name evidence="8" type="ORF">HELRODRAFT_182935</name>
</gene>
<dbReference type="Proteomes" id="UP000015101">
    <property type="component" value="Unassembled WGS sequence"/>
</dbReference>
<sequence>MTRLKKGKSRVKKSFILEFDEKKREDYLTGFSKRKKCRQREAEEKKKQILKAEKERIRKEKKNQLLLNSRQITNGFSSIGANDVTSLNFKNHTVIVTELNDINKDADLLAANDFDSLPELGSVEKAKKTKKFNPHMNSRNLVKKKVKRSNRNNNNNNTNNKNHKNKSRRNSRKSFSNRSKVKANKPIAS</sequence>
<evidence type="ECO:0000256" key="7">
    <source>
        <dbReference type="SAM" id="MobiDB-lite"/>
    </source>
</evidence>
<proteinExistence type="inferred from homology"/>
<dbReference type="Pfam" id="PF09805">
    <property type="entry name" value="Nop25"/>
    <property type="match status" value="1"/>
</dbReference>
<keyword evidence="5" id="KW-0539">Nucleus</keyword>
<feature type="compositionally biased region" description="Basic residues" evidence="7">
    <location>
        <begin position="141"/>
        <end position="150"/>
    </location>
</feature>
<dbReference type="AlphaFoldDB" id="T1FIX9"/>
<evidence type="ECO:0000313" key="8">
    <source>
        <dbReference type="EMBL" id="ESN90029.1"/>
    </source>
</evidence>
<evidence type="ECO:0000256" key="2">
    <source>
        <dbReference type="ARBA" id="ARBA00007175"/>
    </source>
</evidence>
<reference evidence="9" key="3">
    <citation type="submission" date="2015-06" db="UniProtKB">
        <authorList>
            <consortium name="EnsemblMetazoa"/>
        </authorList>
    </citation>
    <scope>IDENTIFICATION</scope>
</reference>
<dbReference type="GO" id="GO:0005730">
    <property type="term" value="C:nucleolus"/>
    <property type="evidence" value="ECO:0007669"/>
    <property type="project" value="UniProtKB-SubCell"/>
</dbReference>
<evidence type="ECO:0000256" key="6">
    <source>
        <dbReference type="SAM" id="Coils"/>
    </source>
</evidence>
<dbReference type="CTD" id="20208778"/>
<dbReference type="OrthoDB" id="551633at2759"/>
<evidence type="ECO:0000256" key="1">
    <source>
        <dbReference type="ARBA" id="ARBA00004604"/>
    </source>
</evidence>
<keyword evidence="10" id="KW-1185">Reference proteome</keyword>
<name>T1FIX9_HELRO</name>
<dbReference type="InParanoid" id="T1FIX9"/>
<protein>
    <recommendedName>
        <fullName evidence="3">Nucleolar protein 12</fullName>
    </recommendedName>
</protein>
<dbReference type="EnsemblMetazoa" id="HelroT182935">
    <property type="protein sequence ID" value="HelroP182935"/>
    <property type="gene ID" value="HelroG182935"/>
</dbReference>
<evidence type="ECO:0000256" key="5">
    <source>
        <dbReference type="ARBA" id="ARBA00023242"/>
    </source>
</evidence>
<keyword evidence="4 6" id="KW-0175">Coiled coil</keyword>
<dbReference type="STRING" id="6412.T1FIX9"/>
<dbReference type="HOGENOM" id="CLU_1435913_0_0_1"/>